<dbReference type="InterPro" id="IPR027417">
    <property type="entry name" value="P-loop_NTPase"/>
</dbReference>
<proteinExistence type="predicted"/>
<evidence type="ECO:0000259" key="8">
    <source>
        <dbReference type="PROSITE" id="PS51198"/>
    </source>
</evidence>
<comment type="caution">
    <text evidence="9">The sequence shown here is derived from an EMBL/GenBank/DDBJ whole genome shotgun (WGS) entry which is preliminary data.</text>
</comment>
<organism evidence="9 11">
    <name type="scientific">Nocardia cyriacigeorgica</name>
    <dbReference type="NCBI Taxonomy" id="135487"/>
    <lineage>
        <taxon>Bacteria</taxon>
        <taxon>Bacillati</taxon>
        <taxon>Actinomycetota</taxon>
        <taxon>Actinomycetes</taxon>
        <taxon>Mycobacteriales</taxon>
        <taxon>Nocardiaceae</taxon>
        <taxon>Nocardia</taxon>
    </lineage>
</organism>
<evidence type="ECO:0000256" key="5">
    <source>
        <dbReference type="ARBA" id="ARBA00022840"/>
    </source>
</evidence>
<gene>
    <name evidence="9" type="ORF">GV789_22920</name>
    <name evidence="10" type="ORF">GV794_25780</name>
</gene>
<accession>A0A6P1DDP9</accession>
<protein>
    <submittedName>
        <fullName evidence="9">ATP-dependent helicase</fullName>
    </submittedName>
</protein>
<dbReference type="EMBL" id="JAAGUX010000074">
    <property type="protein sequence ID" value="NEW59024.1"/>
    <property type="molecule type" value="Genomic_DNA"/>
</dbReference>
<keyword evidence="6" id="KW-0234">DNA repair</keyword>
<keyword evidence="5 7" id="KW-0067">ATP-binding</keyword>
<dbReference type="PANTHER" id="PTHR11070">
    <property type="entry name" value="UVRD / RECB / PCRA DNA HELICASE FAMILY MEMBER"/>
    <property type="match status" value="1"/>
</dbReference>
<sequence length="651" mass="73487">MTDIARERRRRWVERALADLPRLTAAQRRFLSVPLSERDWHLLIDRAGDNEGRASGFAIGRTGVYALVFTDVVPSRAHLVRVRKHAEEAFAGLLFGREQFVPHMLDIVLLMTSAVVTEAHDQFIAVDESTIRTTLITGETKLSQRRAREIALSVSDRLTWYQRISTESAPTVEPVSTDGLFGESTLADDARTNGLTRPFRDWMTFLDPDQLALVHTKFSGPARFSGPAGTGKSVVALHRMAHFAKRNPGRILFTSFVRTLPNYHRHSFAHLAPHALDRTEFIGLHAWTADFLRRRHVHFYLDERLQEDAFARAWQRAREVLSKIDGTDYQYWKDELNRVIKGRGLPTRDAYRTIRRAGREGIQLHGGRRDYVWEHLYRPYQARMEERGIDDFNDIIRKAIEELRARPLDATEDFAMVVVDEVQDFTLLELQLVHHIAGGGPDANLLLVGDGQQQVYAGGWRISDAGIPLAGRGRKLRTNYRNREAVLRYTTRIEAADTVDDLDGQQGFVLRDSAAVLPGGSVTERFVARSEIDMALVRAIKDSGLPAADIAVIVNTRKEATRYQEIVERAGFPVIPLEKYDGTQLDSVKVGTVHRAKGMDFAAVFYITEKPPAAIGELTGGARDRAEVLARQTLVAVSRPRDYLWVALLTD</sequence>
<reference evidence="11 12" key="1">
    <citation type="submission" date="2020-01" db="EMBL/GenBank/DDBJ databases">
        <title>Genetics and antimicrobial susceptibilities of Nocardia species isolated from the soil; a comparison with species isolated from humans.</title>
        <authorList>
            <person name="Carrasco G."/>
            <person name="Monzon S."/>
            <person name="Sansegundo M."/>
            <person name="Garcia E."/>
            <person name="Garrido N."/>
            <person name="Medina M.J."/>
            <person name="Villalon P."/>
            <person name="Ramirez-Arocha A.C."/>
            <person name="Jimenez P."/>
            <person name="Cuesta I."/>
            <person name="Valdezate S."/>
        </authorList>
    </citation>
    <scope>NUCLEOTIDE SEQUENCE [LARGE SCALE GENOMIC DNA]</scope>
    <source>
        <strain evidence="9 11">CNM20110639</strain>
        <strain evidence="10 12">CNM20110649</strain>
    </source>
</reference>
<feature type="domain" description="UvrD-like helicase ATP-binding" evidence="8">
    <location>
        <begin position="205"/>
        <end position="494"/>
    </location>
</feature>
<dbReference type="GO" id="GO:0000725">
    <property type="term" value="P:recombinational repair"/>
    <property type="evidence" value="ECO:0007669"/>
    <property type="project" value="TreeGrafter"/>
</dbReference>
<dbReference type="PANTHER" id="PTHR11070:SF45">
    <property type="entry name" value="DNA 3'-5' HELICASE"/>
    <property type="match status" value="1"/>
</dbReference>
<dbReference type="GO" id="GO:0003677">
    <property type="term" value="F:DNA binding"/>
    <property type="evidence" value="ECO:0007669"/>
    <property type="project" value="InterPro"/>
</dbReference>
<evidence type="ECO:0000256" key="3">
    <source>
        <dbReference type="ARBA" id="ARBA00022801"/>
    </source>
</evidence>
<evidence type="ECO:0000313" key="9">
    <source>
        <dbReference type="EMBL" id="NEW47274.1"/>
    </source>
</evidence>
<dbReference type="Gene3D" id="3.40.50.300">
    <property type="entry name" value="P-loop containing nucleotide triphosphate hydrolases"/>
    <property type="match status" value="2"/>
</dbReference>
<dbReference type="EMBL" id="JAAGUZ010000077">
    <property type="protein sequence ID" value="NEW47274.1"/>
    <property type="molecule type" value="Genomic_DNA"/>
</dbReference>
<feature type="binding site" evidence="7">
    <location>
        <begin position="226"/>
        <end position="233"/>
    </location>
    <ligand>
        <name>ATP</name>
        <dbReference type="ChEBI" id="CHEBI:30616"/>
    </ligand>
</feature>
<evidence type="ECO:0000256" key="6">
    <source>
        <dbReference type="ARBA" id="ARBA00023204"/>
    </source>
</evidence>
<dbReference type="GO" id="GO:0005524">
    <property type="term" value="F:ATP binding"/>
    <property type="evidence" value="ECO:0007669"/>
    <property type="project" value="UniProtKB-UniRule"/>
</dbReference>
<evidence type="ECO:0000256" key="1">
    <source>
        <dbReference type="ARBA" id="ARBA00022741"/>
    </source>
</evidence>
<keyword evidence="12" id="KW-1185">Reference proteome</keyword>
<dbReference type="GO" id="GO:0016787">
    <property type="term" value="F:hydrolase activity"/>
    <property type="evidence" value="ECO:0007669"/>
    <property type="project" value="UniProtKB-UniRule"/>
</dbReference>
<name>A0A6P1DDP9_9NOCA</name>
<dbReference type="Gene3D" id="1.10.10.160">
    <property type="match status" value="1"/>
</dbReference>
<dbReference type="Proteomes" id="UP000470876">
    <property type="component" value="Unassembled WGS sequence"/>
</dbReference>
<evidence type="ECO:0000256" key="7">
    <source>
        <dbReference type="PROSITE-ProRule" id="PRU00560"/>
    </source>
</evidence>
<dbReference type="GO" id="GO:0005829">
    <property type="term" value="C:cytosol"/>
    <property type="evidence" value="ECO:0007669"/>
    <property type="project" value="TreeGrafter"/>
</dbReference>
<keyword evidence="3 7" id="KW-0378">Hydrolase</keyword>
<evidence type="ECO:0000256" key="2">
    <source>
        <dbReference type="ARBA" id="ARBA00022763"/>
    </source>
</evidence>
<dbReference type="GO" id="GO:0043138">
    <property type="term" value="F:3'-5' DNA helicase activity"/>
    <property type="evidence" value="ECO:0007669"/>
    <property type="project" value="TreeGrafter"/>
</dbReference>
<evidence type="ECO:0000313" key="11">
    <source>
        <dbReference type="Proteomes" id="UP000468928"/>
    </source>
</evidence>
<dbReference type="Pfam" id="PF00580">
    <property type="entry name" value="UvrD-helicase"/>
    <property type="match status" value="1"/>
</dbReference>
<dbReference type="InterPro" id="IPR000212">
    <property type="entry name" value="DNA_helicase_UvrD/REP"/>
</dbReference>
<keyword evidence="2" id="KW-0227">DNA damage</keyword>
<dbReference type="RefSeq" id="WP_163829993.1">
    <property type="nucleotide sequence ID" value="NZ_JAAGUX010000074.1"/>
</dbReference>
<keyword evidence="1 7" id="KW-0547">Nucleotide-binding</keyword>
<dbReference type="Proteomes" id="UP000468928">
    <property type="component" value="Unassembled WGS sequence"/>
</dbReference>
<dbReference type="AlphaFoldDB" id="A0A6P1DDP9"/>
<dbReference type="SUPFAM" id="SSF52540">
    <property type="entry name" value="P-loop containing nucleoside triphosphate hydrolases"/>
    <property type="match status" value="1"/>
</dbReference>
<dbReference type="InterPro" id="IPR013986">
    <property type="entry name" value="DExx_box_DNA_helicase_dom_sf"/>
</dbReference>
<dbReference type="PROSITE" id="PS51198">
    <property type="entry name" value="UVRD_HELICASE_ATP_BIND"/>
    <property type="match status" value="1"/>
</dbReference>
<keyword evidence="4 7" id="KW-0347">Helicase</keyword>
<dbReference type="InterPro" id="IPR014016">
    <property type="entry name" value="UvrD-like_ATP-bd"/>
</dbReference>
<evidence type="ECO:0000256" key="4">
    <source>
        <dbReference type="ARBA" id="ARBA00022806"/>
    </source>
</evidence>
<evidence type="ECO:0000313" key="12">
    <source>
        <dbReference type="Proteomes" id="UP000470876"/>
    </source>
</evidence>
<evidence type="ECO:0000313" key="10">
    <source>
        <dbReference type="EMBL" id="NEW59024.1"/>
    </source>
</evidence>